<accession>A0A4S4LQ81</accession>
<reference evidence="2 3" key="1">
    <citation type="submission" date="2019-02" db="EMBL/GenBank/DDBJ databases">
        <title>Genome sequencing of the rare red list fungi Bondarzewia mesenterica.</title>
        <authorList>
            <person name="Buettner E."/>
            <person name="Kellner H."/>
        </authorList>
    </citation>
    <scope>NUCLEOTIDE SEQUENCE [LARGE SCALE GENOMIC DNA]</scope>
    <source>
        <strain evidence="2 3">DSM 108281</strain>
    </source>
</reference>
<name>A0A4S4LQ81_9AGAM</name>
<protein>
    <submittedName>
        <fullName evidence="2">Uncharacterized protein</fullName>
    </submittedName>
</protein>
<gene>
    <name evidence="2" type="ORF">EW146_g5885</name>
</gene>
<sequence length="379" mass="41879">MELRNQKVLPPIPSGQRAGPGMALRSKKVLLASFPERSPRAKLPSRPQRAKAVYGARNEDNIIAGVSLTGEGVHLHFIGDLVDEEVTPVAIALNSSRGGDPTTVQEPIAGPSMAPPLHNHTPSTLGPPISSMERSGRAEVGGVRTTAAAAAVERRDLQALLSRPRVPPTAAEIEAGIRRAEAQRQADAQAVHERFWEELRRDGQWKMLAQAQAAIKRLQNPPEDMSELCPTEREEPLAAEIEALGSGSGSEAFAQASREVDMDVDRVPPVVIKVEDDGEDVVMVEREVSPEVDELEMDQMMSRCEDDLLQLCARYGESDGSDRRAVDRHFEALREIFAAQRRNQQVKREFREDPAMLNPQVRMMRQRIGEEENRGLYGE</sequence>
<dbReference type="Proteomes" id="UP000310158">
    <property type="component" value="Unassembled WGS sequence"/>
</dbReference>
<evidence type="ECO:0000313" key="2">
    <source>
        <dbReference type="EMBL" id="THH14449.1"/>
    </source>
</evidence>
<organism evidence="2 3">
    <name type="scientific">Bondarzewia mesenterica</name>
    <dbReference type="NCBI Taxonomy" id="1095465"/>
    <lineage>
        <taxon>Eukaryota</taxon>
        <taxon>Fungi</taxon>
        <taxon>Dikarya</taxon>
        <taxon>Basidiomycota</taxon>
        <taxon>Agaricomycotina</taxon>
        <taxon>Agaricomycetes</taxon>
        <taxon>Russulales</taxon>
        <taxon>Bondarzewiaceae</taxon>
        <taxon>Bondarzewia</taxon>
    </lineage>
</organism>
<evidence type="ECO:0000256" key="1">
    <source>
        <dbReference type="SAM" id="MobiDB-lite"/>
    </source>
</evidence>
<evidence type="ECO:0000313" key="3">
    <source>
        <dbReference type="Proteomes" id="UP000310158"/>
    </source>
</evidence>
<feature type="region of interest" description="Disordered" evidence="1">
    <location>
        <begin position="1"/>
        <end position="22"/>
    </location>
</feature>
<dbReference type="EMBL" id="SGPL01000276">
    <property type="protein sequence ID" value="THH14449.1"/>
    <property type="molecule type" value="Genomic_DNA"/>
</dbReference>
<dbReference type="AlphaFoldDB" id="A0A4S4LQ81"/>
<keyword evidence="3" id="KW-1185">Reference proteome</keyword>
<proteinExistence type="predicted"/>
<comment type="caution">
    <text evidence="2">The sequence shown here is derived from an EMBL/GenBank/DDBJ whole genome shotgun (WGS) entry which is preliminary data.</text>
</comment>